<dbReference type="EMBL" id="LECW02000004">
    <property type="protein sequence ID" value="KRT94859.1"/>
    <property type="molecule type" value="Genomic_DNA"/>
</dbReference>
<feature type="coiled-coil region" evidence="6">
    <location>
        <begin position="450"/>
        <end position="517"/>
    </location>
</feature>
<dbReference type="RefSeq" id="WP_048354899.1">
    <property type="nucleotide sequence ID" value="NZ_JARRTL010000008.1"/>
</dbReference>
<dbReference type="InterPro" id="IPR027094">
    <property type="entry name" value="Mitofusin_fam"/>
</dbReference>
<feature type="domain" description="Dynamin N-terminal" evidence="8">
    <location>
        <begin position="47"/>
        <end position="201"/>
    </location>
</feature>
<evidence type="ECO:0000256" key="1">
    <source>
        <dbReference type="ARBA" id="ARBA00004370"/>
    </source>
</evidence>
<keyword evidence="2" id="KW-0547">Nucleotide-binding</keyword>
<feature type="compositionally biased region" description="Polar residues" evidence="7">
    <location>
        <begin position="560"/>
        <end position="571"/>
    </location>
</feature>
<dbReference type="PANTHER" id="PTHR10465:SF0">
    <property type="entry name" value="SARCALUMENIN"/>
    <property type="match status" value="1"/>
</dbReference>
<keyword evidence="3" id="KW-0378">Hydrolase</keyword>
<evidence type="ECO:0000256" key="7">
    <source>
        <dbReference type="SAM" id="MobiDB-lite"/>
    </source>
</evidence>
<dbReference type="GO" id="GO:0016020">
    <property type="term" value="C:membrane"/>
    <property type="evidence" value="ECO:0007669"/>
    <property type="project" value="UniProtKB-SubCell"/>
</dbReference>
<dbReference type="EMBL" id="JARRTL010000008">
    <property type="protein sequence ID" value="MEC0484614.1"/>
    <property type="molecule type" value="Genomic_DNA"/>
</dbReference>
<evidence type="ECO:0000313" key="9">
    <source>
        <dbReference type="EMBL" id="KRT94859.1"/>
    </source>
</evidence>
<feature type="coiled-coil region" evidence="6">
    <location>
        <begin position="297"/>
        <end position="331"/>
    </location>
</feature>
<dbReference type="PANTHER" id="PTHR10465">
    <property type="entry name" value="TRANSMEMBRANE GTPASE FZO1"/>
    <property type="match status" value="1"/>
</dbReference>
<organism evidence="9 11">
    <name type="scientific">Bacillus glycinifermentans</name>
    <dbReference type="NCBI Taxonomy" id="1664069"/>
    <lineage>
        <taxon>Bacteria</taxon>
        <taxon>Bacillati</taxon>
        <taxon>Bacillota</taxon>
        <taxon>Bacilli</taxon>
        <taxon>Bacillales</taxon>
        <taxon>Bacillaceae</taxon>
        <taxon>Bacillus</taxon>
    </lineage>
</organism>
<reference evidence="10 12" key="3">
    <citation type="submission" date="2023-03" db="EMBL/GenBank/DDBJ databases">
        <title>Agriculturally important microbes genome sequencing.</title>
        <authorList>
            <person name="Dunlap C."/>
        </authorList>
    </citation>
    <scope>NUCLEOTIDE SEQUENCE [LARGE SCALE GENOMIC DNA]</scope>
    <source>
        <strain evidence="10 12">CBP-3203</strain>
    </source>
</reference>
<evidence type="ECO:0000313" key="11">
    <source>
        <dbReference type="Proteomes" id="UP000036168"/>
    </source>
</evidence>
<feature type="compositionally biased region" description="Basic and acidic residues" evidence="7">
    <location>
        <begin position="546"/>
        <end position="557"/>
    </location>
</feature>
<evidence type="ECO:0000313" key="10">
    <source>
        <dbReference type="EMBL" id="MEC0484614.1"/>
    </source>
</evidence>
<keyword evidence="4" id="KW-0342">GTP-binding</keyword>
<dbReference type="AlphaFoldDB" id="A0A0T6BT88"/>
<keyword evidence="12" id="KW-1185">Reference proteome</keyword>
<protein>
    <submittedName>
        <fullName evidence="9 10">Dynamin</fullName>
    </submittedName>
</protein>
<dbReference type="STRING" id="1664069.BGLY_2598"/>
<reference evidence="9" key="2">
    <citation type="submission" date="2015-10" db="EMBL/GenBank/DDBJ databases">
        <authorList>
            <person name="Gilbert D.G."/>
        </authorList>
    </citation>
    <scope>NUCLEOTIDE SEQUENCE</scope>
    <source>
        <strain evidence="9">GO-13</strain>
    </source>
</reference>
<accession>A0A0T6BT88</accession>
<dbReference type="InterPro" id="IPR045063">
    <property type="entry name" value="Dynamin_N"/>
</dbReference>
<evidence type="ECO:0000313" key="12">
    <source>
        <dbReference type="Proteomes" id="UP001341297"/>
    </source>
</evidence>
<proteinExistence type="predicted"/>
<evidence type="ECO:0000256" key="3">
    <source>
        <dbReference type="ARBA" id="ARBA00022801"/>
    </source>
</evidence>
<gene>
    <name evidence="9" type="ORF">AB447_209965</name>
    <name evidence="10" type="ORF">P8828_07090</name>
</gene>
<dbReference type="Proteomes" id="UP001341297">
    <property type="component" value="Unassembled WGS sequence"/>
</dbReference>
<evidence type="ECO:0000256" key="2">
    <source>
        <dbReference type="ARBA" id="ARBA00022741"/>
    </source>
</evidence>
<keyword evidence="6" id="KW-0175">Coiled coil</keyword>
<reference evidence="9 11" key="1">
    <citation type="journal article" date="2015" name="Int. J. Syst. Evol. Microbiol.">
        <title>Bacillus glycinifermentans sp. nov., isolated from fermented soybean paste.</title>
        <authorList>
            <person name="Kim S.J."/>
            <person name="Dunlap C.A."/>
            <person name="Kwon S.W."/>
            <person name="Rooney A.P."/>
        </authorList>
    </citation>
    <scope>NUCLEOTIDE SEQUENCE [LARGE SCALE GENOMIC DNA]</scope>
    <source>
        <strain evidence="9 11">GO-13</strain>
    </source>
</reference>
<evidence type="ECO:0000256" key="6">
    <source>
        <dbReference type="SAM" id="Coils"/>
    </source>
</evidence>
<dbReference type="Gene3D" id="3.40.50.300">
    <property type="entry name" value="P-loop containing nucleotide triphosphate hydrolases"/>
    <property type="match status" value="3"/>
</dbReference>
<dbReference type="GO" id="GO:0008053">
    <property type="term" value="P:mitochondrial fusion"/>
    <property type="evidence" value="ECO:0007669"/>
    <property type="project" value="TreeGrafter"/>
</dbReference>
<dbReference type="OrthoDB" id="5477114at2"/>
<dbReference type="Pfam" id="PF00350">
    <property type="entry name" value="Dynamin_N"/>
    <property type="match status" value="2"/>
</dbReference>
<evidence type="ECO:0000256" key="5">
    <source>
        <dbReference type="ARBA" id="ARBA00023136"/>
    </source>
</evidence>
<evidence type="ECO:0000259" key="8">
    <source>
        <dbReference type="Pfam" id="PF00350"/>
    </source>
</evidence>
<dbReference type="Proteomes" id="UP000036168">
    <property type="component" value="Unassembled WGS sequence"/>
</dbReference>
<dbReference type="InterPro" id="IPR027417">
    <property type="entry name" value="P-loop_NTPase"/>
</dbReference>
<feature type="domain" description="Dynamin N-terminal" evidence="8">
    <location>
        <begin position="615"/>
        <end position="838"/>
    </location>
</feature>
<sequence>MAQLNTKDDLMRKAGAVFKELKKNGDEKRAAQLASVIQKWARREVYIALCGHYSAGKSSLLNALLQEDVLPTSPIPTSANLVLVRRGKAKTALHTTDGRYAAFKGAYDKQKVQAYCKDGSQIEMVEIEGDFPGITPHAVLIDTPGIDSTDDAHFLSASSILHQADALFYVVHYNHVHSEENVNFLRSIRGKIANLYFIVNQIDRHDESETPFLTYKNQVLDMLLKEGIKEDHLFFTSVTETGHPLNEFKQLRDKLYGLQHRTEQQLRTYTEQKVISLINEHTEMLISDTDSSLPDEAAALEEKVRDLEKGLSEAEALRKRAEEEVKKEIETIIQNANLTPFDMRELAKLYLESNEKSFKKGFLFTKAKTLEEKERRKEAFLADVRKRVQAEIDWHMIEAFKTFSNRFDLNSDDFLSRVLEFAAEVDETLLVKTLKKGAALSPEYVLNYTKELAENIRREAKAAARALTEELTALLAEKEESRLTVMKREYEEKKTKLSELYQRLSAQQNACEKANRLLDLWETGGEGEEPEADWYVQEKKEWQKPIEMKRSDNKPAPRQETAQGPSSTAEKSVSEYMDHFLRLVRHLEDIPSLEKQREAFAAKTKRLQSRRFTLALFGAFSAGKSSFANALCGRKVLPSSPTPTTATINKITEPTGAKQDGTAEVAFKTETEIAAELDLLLDGKMSDAKGRTFSEKLEHLLKKGNLQQDERIIVEHFLKAYRRFQHYIIDQGEFMISADEVKPYVADEETACVVREVTVYLNTPVTNKGITIVDTPGASSMNKRHTELAFQYMKDADALLYLTYYQHSFSKADRSFLRKLGLIKDSFGMDKMFFVLNAADLAGSAEELETVESYVKGELLKEGIQNPHLYHVSSKQELDGTPAGFNDFSRLRKDLGDFIENGLAKSAVDQLASEGEALCEAVFQLRRSLHRSAKEAEAEKEEIAGAHEAACTAIEETRDGSFMLQMTEKDIKEQFYYIGQRLSFYAYDLLKSAIHPGLQNGNWQANLQKALKTALKEYAFEYLQELKALDIRIAGMMVKYADEEWGGGLQQKLGGNRYFSVHIKAEPPESDCHDPREAEADEGAFKEELKAFKSPKAFFQQNGKARLIEALMSKLSAITEGWIEHDKQTFLSRSRKQADLIGERLFKAAMGQISGQKETYFHDPFTKADEERIETAYALATEWLQEIRL</sequence>
<dbReference type="GO" id="GO:0003924">
    <property type="term" value="F:GTPase activity"/>
    <property type="evidence" value="ECO:0007669"/>
    <property type="project" value="InterPro"/>
</dbReference>
<comment type="subcellular location">
    <subcellularLocation>
        <location evidence="1">Membrane</location>
    </subcellularLocation>
</comment>
<dbReference type="GO" id="GO:0005525">
    <property type="term" value="F:GTP binding"/>
    <property type="evidence" value="ECO:0007669"/>
    <property type="project" value="UniProtKB-KW"/>
</dbReference>
<dbReference type="CDD" id="cd09912">
    <property type="entry name" value="DLP_2"/>
    <property type="match status" value="2"/>
</dbReference>
<keyword evidence="5" id="KW-0472">Membrane</keyword>
<dbReference type="SUPFAM" id="SSF52540">
    <property type="entry name" value="P-loop containing nucleoside triphosphate hydrolases"/>
    <property type="match status" value="2"/>
</dbReference>
<evidence type="ECO:0000256" key="4">
    <source>
        <dbReference type="ARBA" id="ARBA00023134"/>
    </source>
</evidence>
<comment type="caution">
    <text evidence="9">The sequence shown here is derived from an EMBL/GenBank/DDBJ whole genome shotgun (WGS) entry which is preliminary data.</text>
</comment>
<name>A0A0T6BT88_9BACI</name>
<feature type="region of interest" description="Disordered" evidence="7">
    <location>
        <begin position="546"/>
        <end position="571"/>
    </location>
</feature>